<dbReference type="Pfam" id="PF00072">
    <property type="entry name" value="Response_reg"/>
    <property type="match status" value="1"/>
</dbReference>
<dbReference type="PANTHER" id="PTHR42872:SF3">
    <property type="entry name" value="PROTEIN-GLUTAMATE METHYLESTERASE_PROTEIN-GLUTAMINE GLUTAMINASE 1"/>
    <property type="match status" value="1"/>
</dbReference>
<comment type="catalytic activity">
    <reaction evidence="3 4">
        <text>[protein]-L-glutamate 5-O-methyl ester + H2O = L-glutamyl-[protein] + methanol + H(+)</text>
        <dbReference type="Rhea" id="RHEA:23236"/>
        <dbReference type="Rhea" id="RHEA-COMP:10208"/>
        <dbReference type="Rhea" id="RHEA-COMP:10311"/>
        <dbReference type="ChEBI" id="CHEBI:15377"/>
        <dbReference type="ChEBI" id="CHEBI:15378"/>
        <dbReference type="ChEBI" id="CHEBI:17790"/>
        <dbReference type="ChEBI" id="CHEBI:29973"/>
        <dbReference type="ChEBI" id="CHEBI:82795"/>
        <dbReference type="EC" id="3.1.1.61"/>
    </reaction>
</comment>
<dbReference type="InterPro" id="IPR011006">
    <property type="entry name" value="CheY-like_superfamily"/>
</dbReference>
<dbReference type="Proteomes" id="UP000439113">
    <property type="component" value="Unassembled WGS sequence"/>
</dbReference>
<dbReference type="GO" id="GO:0006935">
    <property type="term" value="P:chemotaxis"/>
    <property type="evidence" value="ECO:0007669"/>
    <property type="project" value="UniProtKB-UniRule"/>
</dbReference>
<dbReference type="EC" id="3.5.1.44" evidence="4"/>
<dbReference type="RefSeq" id="WP_155446150.1">
    <property type="nucleotide sequence ID" value="NZ_JAOQNR010000009.1"/>
</dbReference>
<dbReference type="Pfam" id="PF01339">
    <property type="entry name" value="CheB_methylest"/>
    <property type="match status" value="1"/>
</dbReference>
<evidence type="ECO:0000313" key="9">
    <source>
        <dbReference type="EMBL" id="MTV31464.1"/>
    </source>
</evidence>
<reference evidence="9 10" key="1">
    <citation type="submission" date="2019-11" db="EMBL/GenBank/DDBJ databases">
        <title>Whole-genome sequence of a Rhodoblastus acidophilus DSM 142.</title>
        <authorList>
            <person name="Kyndt J.A."/>
            <person name="Meyer T.E."/>
        </authorList>
    </citation>
    <scope>NUCLEOTIDE SEQUENCE [LARGE SCALE GENOMIC DNA]</scope>
    <source>
        <strain evidence="9 10">DSM 142</strain>
    </source>
</reference>
<feature type="domain" description="Response regulatory" evidence="7">
    <location>
        <begin position="12"/>
        <end position="129"/>
    </location>
</feature>
<evidence type="ECO:0000256" key="5">
    <source>
        <dbReference type="PROSITE-ProRule" id="PRU00050"/>
    </source>
</evidence>
<dbReference type="GO" id="GO:0005737">
    <property type="term" value="C:cytoplasm"/>
    <property type="evidence" value="ECO:0007669"/>
    <property type="project" value="UniProtKB-SubCell"/>
</dbReference>
<dbReference type="PROSITE" id="PS50110">
    <property type="entry name" value="RESPONSE_REGULATORY"/>
    <property type="match status" value="1"/>
</dbReference>
<dbReference type="GO" id="GO:0000156">
    <property type="term" value="F:phosphorelay response regulator activity"/>
    <property type="evidence" value="ECO:0007669"/>
    <property type="project" value="InterPro"/>
</dbReference>
<dbReference type="HAMAP" id="MF_00099">
    <property type="entry name" value="CheB_chemtxs"/>
    <property type="match status" value="1"/>
</dbReference>
<keyword evidence="4" id="KW-0963">Cytoplasm</keyword>
<dbReference type="CDD" id="cd16432">
    <property type="entry name" value="CheB_Rec"/>
    <property type="match status" value="1"/>
</dbReference>
<dbReference type="InterPro" id="IPR001789">
    <property type="entry name" value="Sig_transdc_resp-reg_receiver"/>
</dbReference>
<evidence type="ECO:0000256" key="4">
    <source>
        <dbReference type="HAMAP-Rule" id="MF_00099"/>
    </source>
</evidence>
<dbReference type="SUPFAM" id="SSF52172">
    <property type="entry name" value="CheY-like"/>
    <property type="match status" value="1"/>
</dbReference>
<evidence type="ECO:0000256" key="1">
    <source>
        <dbReference type="ARBA" id="ARBA00022500"/>
    </source>
</evidence>
<dbReference type="EC" id="3.1.1.61" evidence="4"/>
<proteinExistence type="inferred from homology"/>
<comment type="domain">
    <text evidence="4">Contains a C-terminal catalytic domain, and an N-terminal region which modulates catalytic activity.</text>
</comment>
<feature type="active site" evidence="4 5">
    <location>
        <position position="288"/>
    </location>
</feature>
<dbReference type="InterPro" id="IPR035909">
    <property type="entry name" value="CheB_C"/>
</dbReference>
<dbReference type="PROSITE" id="PS50122">
    <property type="entry name" value="CHEB"/>
    <property type="match status" value="1"/>
</dbReference>
<evidence type="ECO:0000259" key="7">
    <source>
        <dbReference type="PROSITE" id="PS50110"/>
    </source>
</evidence>
<comment type="PTM">
    <text evidence="4">Phosphorylated by CheA. Phosphorylation of the N-terminal regulatory domain activates the methylesterase activity.</text>
</comment>
<dbReference type="CDD" id="cd17541">
    <property type="entry name" value="REC_CheB-like"/>
    <property type="match status" value="1"/>
</dbReference>
<keyword evidence="9" id="KW-0808">Transferase</keyword>
<dbReference type="SUPFAM" id="SSF52738">
    <property type="entry name" value="Methylesterase CheB, C-terminal domain"/>
    <property type="match status" value="1"/>
</dbReference>
<name>A0A6N8DRM1_RHOAC</name>
<evidence type="ECO:0000259" key="8">
    <source>
        <dbReference type="PROSITE" id="PS50122"/>
    </source>
</evidence>
<comment type="caution">
    <text evidence="9">The sequence shown here is derived from an EMBL/GenBank/DDBJ whole genome shotgun (WGS) entry which is preliminary data.</text>
</comment>
<keyword evidence="1 4" id="KW-0145">Chemotaxis</keyword>
<organism evidence="9 10">
    <name type="scientific">Rhodoblastus acidophilus</name>
    <name type="common">Rhodopseudomonas acidophila</name>
    <dbReference type="NCBI Taxonomy" id="1074"/>
    <lineage>
        <taxon>Bacteria</taxon>
        <taxon>Pseudomonadati</taxon>
        <taxon>Pseudomonadota</taxon>
        <taxon>Alphaproteobacteria</taxon>
        <taxon>Hyphomicrobiales</taxon>
        <taxon>Rhodoblastaceae</taxon>
        <taxon>Rhodoblastus</taxon>
    </lineage>
</organism>
<dbReference type="InterPro" id="IPR008248">
    <property type="entry name" value="CheB-like"/>
</dbReference>
<protein>
    <recommendedName>
        <fullName evidence="4">Protein-glutamate methylesterase/protein-glutamine glutaminase</fullName>
        <ecNumber evidence="4">3.1.1.61</ecNumber>
        <ecNumber evidence="4">3.5.1.44</ecNumber>
    </recommendedName>
</protein>
<comment type="subcellular location">
    <subcellularLocation>
        <location evidence="4">Cytoplasm</location>
    </subcellularLocation>
</comment>
<feature type="modified residue" description="4-aspartylphosphate" evidence="4 6">
    <location>
        <position position="63"/>
    </location>
</feature>
<dbReference type="GO" id="GO:0050568">
    <property type="term" value="F:protein-glutamine glutaminase activity"/>
    <property type="evidence" value="ECO:0007669"/>
    <property type="project" value="UniProtKB-UniRule"/>
</dbReference>
<evidence type="ECO:0000256" key="6">
    <source>
        <dbReference type="PROSITE-ProRule" id="PRU00169"/>
    </source>
</evidence>
<comment type="catalytic activity">
    <reaction evidence="4">
        <text>L-glutaminyl-[protein] + H2O = L-glutamyl-[protein] + NH4(+)</text>
        <dbReference type="Rhea" id="RHEA:16441"/>
        <dbReference type="Rhea" id="RHEA-COMP:10207"/>
        <dbReference type="Rhea" id="RHEA-COMP:10208"/>
        <dbReference type="ChEBI" id="CHEBI:15377"/>
        <dbReference type="ChEBI" id="CHEBI:28938"/>
        <dbReference type="ChEBI" id="CHEBI:29973"/>
        <dbReference type="ChEBI" id="CHEBI:30011"/>
        <dbReference type="EC" id="3.5.1.44"/>
    </reaction>
</comment>
<dbReference type="Gene3D" id="3.40.50.180">
    <property type="entry name" value="Methylesterase CheB, C-terminal domain"/>
    <property type="match status" value="1"/>
</dbReference>
<gene>
    <name evidence="4 9" type="primary">cheB</name>
    <name evidence="9" type="ORF">GJ654_10700</name>
</gene>
<comment type="function">
    <text evidence="4">Involved in chemotaxis. Part of a chemotaxis signal transduction system that modulates chemotaxis in response to various stimuli. Catalyzes the demethylation of specific methylglutamate residues introduced into the chemoreceptors (methyl-accepting chemotaxis proteins or MCP) by CheR. Also mediates the irreversible deamidation of specific glutamine residues to glutamic acid.</text>
</comment>
<dbReference type="Gene3D" id="3.40.50.2300">
    <property type="match status" value="1"/>
</dbReference>
<feature type="active site" evidence="4 5">
    <location>
        <position position="169"/>
    </location>
</feature>
<feature type="domain" description="CheB-type methylesterase" evidence="8">
    <location>
        <begin position="157"/>
        <end position="346"/>
    </location>
</feature>
<dbReference type="GO" id="GO:0008168">
    <property type="term" value="F:methyltransferase activity"/>
    <property type="evidence" value="ECO:0007669"/>
    <property type="project" value="UniProtKB-KW"/>
</dbReference>
<dbReference type="PANTHER" id="PTHR42872">
    <property type="entry name" value="PROTEIN-GLUTAMATE METHYLESTERASE/PROTEIN-GLUTAMINE GLUTAMINASE"/>
    <property type="match status" value="1"/>
</dbReference>
<dbReference type="SMART" id="SM00448">
    <property type="entry name" value="REC"/>
    <property type="match status" value="1"/>
</dbReference>
<sequence>MLKHQPASQPIRVLVVDDSSFMRNAITRHIHRDARFRVIDTATNGREAVAKAEQLKPDVITMDVEMPEMNGIDALRQILAKSSIPVIMVSSQTDAGAKTTIQALQLGAMDFIPKAGGFEQLHEKLHAVVGATRARQRPVVAAPPAPVARRALPMRVTLTKPKLVVIGSSTGGPRALCQVLQGLPKNFPVPIVIAQHMPPQFTAAMAKWLSDVCAISVVEAADDMPLQPGVAYVGPGGMMFRIANGKAKISPAQGESLYKPSVDVLADSAASGYGGQVLAIMLTGMGNDGAKGFGKLKDGGAFVVAQDQATSSVWGMPRAVTENGCADEVLPVGDIGKRIKTMFGIA</sequence>
<keyword evidence="9" id="KW-0489">Methyltransferase</keyword>
<dbReference type="AlphaFoldDB" id="A0A6N8DRM1"/>
<comment type="similarity">
    <text evidence="4">Belongs to the CheB family.</text>
</comment>
<dbReference type="EMBL" id="WNKS01000008">
    <property type="protein sequence ID" value="MTV31464.1"/>
    <property type="molecule type" value="Genomic_DNA"/>
</dbReference>
<dbReference type="NCBIfam" id="NF001965">
    <property type="entry name" value="PRK00742.1"/>
    <property type="match status" value="1"/>
</dbReference>
<dbReference type="OrthoDB" id="9793421at2"/>
<keyword evidence="2 4" id="KW-0378">Hydrolase</keyword>
<dbReference type="GO" id="GO:0008984">
    <property type="term" value="F:protein-glutamate methylesterase activity"/>
    <property type="evidence" value="ECO:0007669"/>
    <property type="project" value="UniProtKB-UniRule"/>
</dbReference>
<accession>A0A6N8DRM1</accession>
<evidence type="ECO:0000256" key="2">
    <source>
        <dbReference type="ARBA" id="ARBA00022801"/>
    </source>
</evidence>
<dbReference type="InterPro" id="IPR000673">
    <property type="entry name" value="Sig_transdc_resp-reg_Me-estase"/>
</dbReference>
<feature type="active site" evidence="4 5">
    <location>
        <position position="196"/>
    </location>
</feature>
<dbReference type="GO" id="GO:0032259">
    <property type="term" value="P:methylation"/>
    <property type="evidence" value="ECO:0007669"/>
    <property type="project" value="UniProtKB-KW"/>
</dbReference>
<evidence type="ECO:0000256" key="3">
    <source>
        <dbReference type="ARBA" id="ARBA00048267"/>
    </source>
</evidence>
<keyword evidence="4 6" id="KW-0597">Phosphoprotein</keyword>
<evidence type="ECO:0000313" key="10">
    <source>
        <dbReference type="Proteomes" id="UP000439113"/>
    </source>
</evidence>
<dbReference type="PIRSF" id="PIRSF000876">
    <property type="entry name" value="RR_chemtxs_CheB"/>
    <property type="match status" value="1"/>
</dbReference>